<dbReference type="EMBL" id="JACDQQ010000557">
    <property type="protein sequence ID" value="MBA0084467.1"/>
    <property type="molecule type" value="Genomic_DNA"/>
</dbReference>
<reference evidence="1" key="1">
    <citation type="submission" date="2020-06" db="EMBL/GenBank/DDBJ databases">
        <title>Legume-microbial interactions unlock mineral nutrients during tropical forest succession.</title>
        <authorList>
            <person name="Epihov D.Z."/>
        </authorList>
    </citation>
    <scope>NUCLEOTIDE SEQUENCE [LARGE SCALE GENOMIC DNA]</scope>
    <source>
        <strain evidence="1">Pan2503</strain>
    </source>
</reference>
<protein>
    <submittedName>
        <fullName evidence="1">Transposase</fullName>
    </submittedName>
</protein>
<proteinExistence type="predicted"/>
<sequence>MHQATTLPAPQRTCSRADCATLFVSLELSRSTWVATALAAGSSKMSKHTLVGGDGRKLLDLLARLKSRAEQRIAAPVKVVTIHEVGLDGFWIHRLLEANGVESHVVDPASIAVPRRHRRAKTDAIDGETLLRH</sequence>
<name>A0A7V8SWB0_9BACT</name>
<evidence type="ECO:0000313" key="1">
    <source>
        <dbReference type="EMBL" id="MBA0084467.1"/>
    </source>
</evidence>
<comment type="caution">
    <text evidence="1">The sequence shown here is derived from an EMBL/GenBank/DDBJ whole genome shotgun (WGS) entry which is preliminary data.</text>
</comment>
<organism evidence="1 2">
    <name type="scientific">Candidatus Acidiferrum panamense</name>
    <dbReference type="NCBI Taxonomy" id="2741543"/>
    <lineage>
        <taxon>Bacteria</taxon>
        <taxon>Pseudomonadati</taxon>
        <taxon>Acidobacteriota</taxon>
        <taxon>Terriglobia</taxon>
        <taxon>Candidatus Acidiferrales</taxon>
        <taxon>Candidatus Acidiferrum</taxon>
    </lineage>
</organism>
<keyword evidence="2" id="KW-1185">Reference proteome</keyword>
<accession>A0A7V8SWB0</accession>
<gene>
    <name evidence="1" type="ORF">HRJ53_05690</name>
</gene>
<evidence type="ECO:0000313" key="2">
    <source>
        <dbReference type="Proteomes" id="UP000567293"/>
    </source>
</evidence>
<dbReference type="Proteomes" id="UP000567293">
    <property type="component" value="Unassembled WGS sequence"/>
</dbReference>
<dbReference type="AlphaFoldDB" id="A0A7V8SWB0"/>